<dbReference type="InterPro" id="IPR002514">
    <property type="entry name" value="Transposase_8"/>
</dbReference>
<comment type="caution">
    <text evidence="4">The sequence shown here is derived from an EMBL/GenBank/DDBJ whole genome shotgun (WGS) entry which is preliminary data.</text>
</comment>
<dbReference type="PANTHER" id="PTHR33795">
    <property type="entry name" value="INSERTION ELEMENT IS150 PROTEIN INSJ"/>
    <property type="match status" value="1"/>
</dbReference>
<dbReference type="Proteomes" id="UP000470878">
    <property type="component" value="Unassembled WGS sequence"/>
</dbReference>
<evidence type="ECO:0000313" key="4">
    <source>
        <dbReference type="EMBL" id="MRH80747.1"/>
    </source>
</evidence>
<dbReference type="AlphaFoldDB" id="A0A7X2KK42"/>
<dbReference type="SUPFAM" id="SSF48295">
    <property type="entry name" value="TrpR-like"/>
    <property type="match status" value="1"/>
</dbReference>
<dbReference type="EMBL" id="WJMX01000014">
    <property type="protein sequence ID" value="MRH80747.1"/>
    <property type="molecule type" value="Genomic_DNA"/>
</dbReference>
<name>A0A7X2KK42_LIMRT</name>
<protein>
    <submittedName>
        <fullName evidence="4">Helix-turn-helix domain-containing protein</fullName>
    </submittedName>
</protein>
<comment type="similarity">
    <text evidence="1">Belongs to the IS150/IS1296 orfA family.</text>
</comment>
<dbReference type="InterPro" id="IPR036388">
    <property type="entry name" value="WH-like_DNA-bd_sf"/>
</dbReference>
<reference evidence="4 5" key="1">
    <citation type="submission" date="2019-11" db="EMBL/GenBank/DDBJ databases">
        <title>Draft genome sequence of 12 host-associated Lactobacillus reuteri rodent strains.</title>
        <authorList>
            <person name="Zhang S."/>
            <person name="Ozcam M."/>
            <person name="Van Pijkeren J.P."/>
        </authorList>
    </citation>
    <scope>NUCLEOTIDE SEQUENCE [LARGE SCALE GENOMIC DNA]</scope>
    <source>
        <strain evidence="4 5">CR</strain>
    </source>
</reference>
<dbReference type="InterPro" id="IPR052057">
    <property type="entry name" value="IS150/IS1296_orfA-like"/>
</dbReference>
<feature type="region of interest" description="Disordered" evidence="2">
    <location>
        <begin position="110"/>
        <end position="140"/>
    </location>
</feature>
<gene>
    <name evidence="4" type="ORF">GIX77_08225</name>
</gene>
<dbReference type="SUPFAM" id="SSF46689">
    <property type="entry name" value="Homeodomain-like"/>
    <property type="match status" value="1"/>
</dbReference>
<dbReference type="Gene3D" id="1.10.10.10">
    <property type="entry name" value="Winged helix-like DNA-binding domain superfamily/Winged helix DNA-binding domain"/>
    <property type="match status" value="2"/>
</dbReference>
<accession>A0A7X2KK42</accession>
<dbReference type="InterPro" id="IPR010921">
    <property type="entry name" value="Trp_repressor/repl_initiator"/>
</dbReference>
<feature type="domain" description="Insertion element IS150 protein InsJ-like helix-turn-helix" evidence="3">
    <location>
        <begin position="66"/>
        <end position="119"/>
    </location>
</feature>
<feature type="compositionally biased region" description="Basic residues" evidence="2">
    <location>
        <begin position="112"/>
        <end position="129"/>
    </location>
</feature>
<dbReference type="GO" id="GO:0043565">
    <property type="term" value="F:sequence-specific DNA binding"/>
    <property type="evidence" value="ECO:0007669"/>
    <property type="project" value="InterPro"/>
</dbReference>
<dbReference type="Pfam" id="PF13518">
    <property type="entry name" value="HTH_28"/>
    <property type="match status" value="1"/>
</dbReference>
<sequence>MAKYSTQFKIKVVQEYLLGNTSYNILCKKYGISSPIVIREWTELAKSHGLESLKVKHPKQSYSINFKLKVVTYYRTHDVGVNKVAAHFNLSHSQVYSWYRIYQKEGIVGLRPKPKGRPRKNMNKRKKKQNQPLLTPTKEEQYQQEIADLKAKLAYAKMENDILKKLRALRQREEKDKR</sequence>
<dbReference type="InterPro" id="IPR009057">
    <property type="entry name" value="Homeodomain-like_sf"/>
</dbReference>
<dbReference type="InterPro" id="IPR055247">
    <property type="entry name" value="InsJ-like_HTH"/>
</dbReference>
<dbReference type="PANTHER" id="PTHR33795:SF1">
    <property type="entry name" value="INSERTION ELEMENT IS150 PROTEIN INSJ"/>
    <property type="match status" value="1"/>
</dbReference>
<evidence type="ECO:0000256" key="1">
    <source>
        <dbReference type="ARBA" id="ARBA00038232"/>
    </source>
</evidence>
<dbReference type="RefSeq" id="WP_153703423.1">
    <property type="nucleotide sequence ID" value="NZ_JAJGUJ010000077.1"/>
</dbReference>
<organism evidence="4 5">
    <name type="scientific">Limosilactobacillus reuteri</name>
    <name type="common">Lactobacillus reuteri</name>
    <dbReference type="NCBI Taxonomy" id="1598"/>
    <lineage>
        <taxon>Bacteria</taxon>
        <taxon>Bacillati</taxon>
        <taxon>Bacillota</taxon>
        <taxon>Bacilli</taxon>
        <taxon>Lactobacillales</taxon>
        <taxon>Lactobacillaceae</taxon>
        <taxon>Limosilactobacillus</taxon>
    </lineage>
</organism>
<evidence type="ECO:0000259" key="3">
    <source>
        <dbReference type="Pfam" id="PF13518"/>
    </source>
</evidence>
<evidence type="ECO:0000313" key="5">
    <source>
        <dbReference type="Proteomes" id="UP000470878"/>
    </source>
</evidence>
<dbReference type="Pfam" id="PF01527">
    <property type="entry name" value="HTH_Tnp_1"/>
    <property type="match status" value="1"/>
</dbReference>
<proteinExistence type="inferred from homology"/>
<evidence type="ECO:0000256" key="2">
    <source>
        <dbReference type="SAM" id="MobiDB-lite"/>
    </source>
</evidence>